<dbReference type="Pfam" id="PF00849">
    <property type="entry name" value="PseudoU_synth_2"/>
    <property type="match status" value="1"/>
</dbReference>
<comment type="caution">
    <text evidence="4">The sequence shown here is derived from an EMBL/GenBank/DDBJ whole genome shotgun (WGS) entry which is preliminary data.</text>
</comment>
<dbReference type="PANTHER" id="PTHR21600:SF44">
    <property type="entry name" value="RIBOSOMAL LARGE SUBUNIT PSEUDOURIDINE SYNTHASE D"/>
    <property type="match status" value="1"/>
</dbReference>
<dbReference type="AlphaFoldDB" id="A0A1F5GS84"/>
<dbReference type="STRING" id="1797724.A3A48_02355"/>
<evidence type="ECO:0000313" key="4">
    <source>
        <dbReference type="EMBL" id="OGD94689.1"/>
    </source>
</evidence>
<proteinExistence type="inferred from homology"/>
<dbReference type="PROSITE" id="PS01129">
    <property type="entry name" value="PSI_RLU"/>
    <property type="match status" value="1"/>
</dbReference>
<dbReference type="Proteomes" id="UP000178336">
    <property type="component" value="Unassembled WGS sequence"/>
</dbReference>
<dbReference type="PANTHER" id="PTHR21600">
    <property type="entry name" value="MITOCHONDRIAL RNA PSEUDOURIDINE SYNTHASE"/>
    <property type="match status" value="1"/>
</dbReference>
<dbReference type="GO" id="GO:0009982">
    <property type="term" value="F:pseudouridine synthase activity"/>
    <property type="evidence" value="ECO:0007669"/>
    <property type="project" value="InterPro"/>
</dbReference>
<keyword evidence="2" id="KW-0413">Isomerase</keyword>
<accession>A0A1F5GS84</accession>
<protein>
    <recommendedName>
        <fullName evidence="3">Pseudouridine synthase RsuA/RluA-like domain-containing protein</fullName>
    </recommendedName>
</protein>
<name>A0A1F5GS84_9BACT</name>
<dbReference type="EMBL" id="MFBN01000043">
    <property type="protein sequence ID" value="OGD94689.1"/>
    <property type="molecule type" value="Genomic_DNA"/>
</dbReference>
<comment type="similarity">
    <text evidence="1">Belongs to the pseudouridine synthase RluA family.</text>
</comment>
<dbReference type="GO" id="GO:0140098">
    <property type="term" value="F:catalytic activity, acting on RNA"/>
    <property type="evidence" value="ECO:0007669"/>
    <property type="project" value="UniProtKB-ARBA"/>
</dbReference>
<dbReference type="GO" id="GO:0000455">
    <property type="term" value="P:enzyme-directed rRNA pseudouridine synthesis"/>
    <property type="evidence" value="ECO:0007669"/>
    <property type="project" value="TreeGrafter"/>
</dbReference>
<feature type="domain" description="Pseudouridine synthase RsuA/RluA-like" evidence="3">
    <location>
        <begin position="11"/>
        <end position="190"/>
    </location>
</feature>
<dbReference type="Gene3D" id="3.30.2350.10">
    <property type="entry name" value="Pseudouridine synthase"/>
    <property type="match status" value="1"/>
</dbReference>
<dbReference type="SUPFAM" id="SSF55120">
    <property type="entry name" value="Pseudouridine synthase"/>
    <property type="match status" value="1"/>
</dbReference>
<evidence type="ECO:0000256" key="1">
    <source>
        <dbReference type="ARBA" id="ARBA00010876"/>
    </source>
</evidence>
<dbReference type="GO" id="GO:0003723">
    <property type="term" value="F:RNA binding"/>
    <property type="evidence" value="ECO:0007669"/>
    <property type="project" value="InterPro"/>
</dbReference>
<dbReference type="InterPro" id="IPR050188">
    <property type="entry name" value="RluA_PseudoU_synthase"/>
</dbReference>
<sequence length="270" mass="30823">MFEIIYEDDFLLIINKASGVVVNRAQTSKEVTLQDQISDYFKLGGKLGLGDRAGIVHRLDRETSGLLVVAKTQKAFDDLQMQFRQRIVKKKYIALVHGFVKGHQGSIVAEIGRVGKFGKFGIVKGARESVSDYIVETQYIMPDDHFNQLLHRYKLTKVRINYLRNHAKEYALLSIFPKTGRTHQVRVHLKSINHPVVSDLIYTPNKLLTFDLTWCPRLYLHAAQIEFTHPQSKKAVKYTSQLPKDLDFALGKLILLRLSKRGFSGQAIDN</sequence>
<dbReference type="InterPro" id="IPR020103">
    <property type="entry name" value="PsdUridine_synth_cat_dom_sf"/>
</dbReference>
<gene>
    <name evidence="4" type="ORF">A3A48_02355</name>
</gene>
<evidence type="ECO:0000313" key="5">
    <source>
        <dbReference type="Proteomes" id="UP000178336"/>
    </source>
</evidence>
<dbReference type="CDD" id="cd02869">
    <property type="entry name" value="PseudoU_synth_RluA_like"/>
    <property type="match status" value="1"/>
</dbReference>
<evidence type="ECO:0000259" key="3">
    <source>
        <dbReference type="Pfam" id="PF00849"/>
    </source>
</evidence>
<dbReference type="InterPro" id="IPR006224">
    <property type="entry name" value="PsdUridine_synth_RluA-like_CS"/>
</dbReference>
<reference evidence="4 5" key="1">
    <citation type="journal article" date="2016" name="Nat. Commun.">
        <title>Thousands of microbial genomes shed light on interconnected biogeochemical processes in an aquifer system.</title>
        <authorList>
            <person name="Anantharaman K."/>
            <person name="Brown C.T."/>
            <person name="Hug L.A."/>
            <person name="Sharon I."/>
            <person name="Castelle C.J."/>
            <person name="Probst A.J."/>
            <person name="Thomas B.C."/>
            <person name="Singh A."/>
            <person name="Wilkins M.J."/>
            <person name="Karaoz U."/>
            <person name="Brodie E.L."/>
            <person name="Williams K.H."/>
            <person name="Hubbard S.S."/>
            <person name="Banfield J.F."/>
        </authorList>
    </citation>
    <scope>NUCLEOTIDE SEQUENCE [LARGE SCALE GENOMIC DNA]</scope>
</reference>
<dbReference type="InterPro" id="IPR006145">
    <property type="entry name" value="PsdUridine_synth_RsuA/RluA"/>
</dbReference>
<evidence type="ECO:0000256" key="2">
    <source>
        <dbReference type="ARBA" id="ARBA00023235"/>
    </source>
</evidence>
<organism evidence="4 5">
    <name type="scientific">Candidatus Curtissbacteria bacterium RIFCSPLOWO2_01_FULL_37_9</name>
    <dbReference type="NCBI Taxonomy" id="1797724"/>
    <lineage>
        <taxon>Bacteria</taxon>
        <taxon>Candidatus Curtissiibacteriota</taxon>
    </lineage>
</organism>